<evidence type="ECO:0000256" key="1">
    <source>
        <dbReference type="SAM" id="MobiDB-lite"/>
    </source>
</evidence>
<protein>
    <recommendedName>
        <fullName evidence="4">Lipoprotein</fullName>
    </recommendedName>
</protein>
<keyword evidence="3" id="KW-1185">Reference proteome</keyword>
<name>A0A1H9XX81_9PSEU</name>
<dbReference type="EMBL" id="FOFT01000022">
    <property type="protein sequence ID" value="SES50798.1"/>
    <property type="molecule type" value="Genomic_DNA"/>
</dbReference>
<feature type="compositionally biased region" description="Low complexity" evidence="1">
    <location>
        <begin position="51"/>
        <end position="66"/>
    </location>
</feature>
<feature type="region of interest" description="Disordered" evidence="1">
    <location>
        <begin position="220"/>
        <end position="239"/>
    </location>
</feature>
<dbReference type="PANTHER" id="PTHR39335">
    <property type="entry name" value="BLL4220 PROTEIN"/>
    <property type="match status" value="1"/>
</dbReference>
<dbReference type="PANTHER" id="PTHR39335:SF1">
    <property type="entry name" value="BLL4220 PROTEIN"/>
    <property type="match status" value="1"/>
</dbReference>
<evidence type="ECO:0008006" key="4">
    <source>
        <dbReference type="Google" id="ProtNLM"/>
    </source>
</evidence>
<dbReference type="Proteomes" id="UP000199028">
    <property type="component" value="Unassembled WGS sequence"/>
</dbReference>
<sequence length="321" mass="33544">MRMNRLAKVHSGMRKTMRRKQVGFVAALFAVGVVALTACGQGVAQSGSAVPATEPAQEAQQASADESGVDFLRGSANSNKADQNTGDRAPAAASPEVKQKWVELRVANAGGLEPAVVNGKGLTVYWFSDDPVKGGVSNCNGDCAKTWAPITVTKGTKLFFPGIERENIGFVKRQDGAVQVTIGGRPVYLFNKDEKPGDIKGQNVGNKWFVINPEGKRAVAPAEAPATQPAPPAPGAKPANSVTFFTGKNFDDFSGDNFATGVKVAAQCADLRGGFKSLSPDGAVKIWSEPGCKGKSVVVSDDVADTTALGFPDGVKSYIRA</sequence>
<feature type="region of interest" description="Disordered" evidence="1">
    <location>
        <begin position="51"/>
        <end position="94"/>
    </location>
</feature>
<dbReference type="GO" id="GO:0043448">
    <property type="term" value="P:alkane catabolic process"/>
    <property type="evidence" value="ECO:0007669"/>
    <property type="project" value="TreeGrafter"/>
</dbReference>
<accession>A0A1H9XX81</accession>
<organism evidence="2 3">
    <name type="scientific">Lentzea flaviverrucosa</name>
    <dbReference type="NCBI Taxonomy" id="200379"/>
    <lineage>
        <taxon>Bacteria</taxon>
        <taxon>Bacillati</taxon>
        <taxon>Actinomycetota</taxon>
        <taxon>Actinomycetes</taxon>
        <taxon>Pseudonocardiales</taxon>
        <taxon>Pseudonocardiaceae</taxon>
        <taxon>Lentzea</taxon>
    </lineage>
</organism>
<dbReference type="InterPro" id="IPR005297">
    <property type="entry name" value="Lipoprotein_repeat"/>
</dbReference>
<proteinExistence type="predicted"/>
<feature type="compositionally biased region" description="Polar residues" evidence="1">
    <location>
        <begin position="75"/>
        <end position="86"/>
    </location>
</feature>
<dbReference type="Pfam" id="PF03640">
    <property type="entry name" value="Lipoprotein_15"/>
    <property type="match status" value="2"/>
</dbReference>
<gene>
    <name evidence="2" type="ORF">SAMN05216195_12236</name>
</gene>
<evidence type="ECO:0000313" key="2">
    <source>
        <dbReference type="EMBL" id="SES50798.1"/>
    </source>
</evidence>
<reference evidence="3" key="1">
    <citation type="submission" date="2016-10" db="EMBL/GenBank/DDBJ databases">
        <authorList>
            <person name="Varghese N."/>
            <person name="Submissions S."/>
        </authorList>
    </citation>
    <scope>NUCLEOTIDE SEQUENCE [LARGE SCALE GENOMIC DNA]</scope>
    <source>
        <strain evidence="3">CGMCC 4.578</strain>
    </source>
</reference>
<evidence type="ECO:0000313" key="3">
    <source>
        <dbReference type="Proteomes" id="UP000199028"/>
    </source>
</evidence>
<dbReference type="AlphaFoldDB" id="A0A1H9XX81"/>